<organism evidence="12">
    <name type="scientific">Magallana gigas</name>
    <name type="common">Pacific oyster</name>
    <name type="synonym">Crassostrea gigas</name>
    <dbReference type="NCBI Taxonomy" id="29159"/>
    <lineage>
        <taxon>Eukaryota</taxon>
        <taxon>Metazoa</taxon>
        <taxon>Spiralia</taxon>
        <taxon>Lophotrochozoa</taxon>
        <taxon>Mollusca</taxon>
        <taxon>Bivalvia</taxon>
        <taxon>Autobranchia</taxon>
        <taxon>Pteriomorphia</taxon>
        <taxon>Ostreida</taxon>
        <taxon>Ostreoidea</taxon>
        <taxon>Ostreidae</taxon>
        <taxon>Magallana</taxon>
    </lineage>
</organism>
<dbReference type="CDD" id="cd09633">
    <property type="entry name" value="Deltex_C"/>
    <property type="match status" value="1"/>
</dbReference>
<evidence type="ECO:0000256" key="2">
    <source>
        <dbReference type="ARBA" id="ARBA00004906"/>
    </source>
</evidence>
<feature type="compositionally biased region" description="Low complexity" evidence="11">
    <location>
        <begin position="175"/>
        <end position="194"/>
    </location>
</feature>
<dbReference type="InterPro" id="IPR013083">
    <property type="entry name" value="Znf_RING/FYVE/PHD"/>
</dbReference>
<dbReference type="SUPFAM" id="SSF117839">
    <property type="entry name" value="WWE domain"/>
    <property type="match status" value="2"/>
</dbReference>
<evidence type="ECO:0000256" key="1">
    <source>
        <dbReference type="ARBA" id="ARBA00000900"/>
    </source>
</evidence>
<dbReference type="CDD" id="cd16459">
    <property type="entry name" value="RING-H2_DTX1-like"/>
    <property type="match status" value="1"/>
</dbReference>
<dbReference type="InterPro" id="IPR039399">
    <property type="entry name" value="Deltex_C_sf"/>
</dbReference>
<dbReference type="GO" id="GO:0007219">
    <property type="term" value="P:Notch signaling pathway"/>
    <property type="evidence" value="ECO:0007669"/>
    <property type="project" value="UniProtKB-KW"/>
</dbReference>
<dbReference type="InterPro" id="IPR001841">
    <property type="entry name" value="Znf_RING"/>
</dbReference>
<name>K1Q1B7_MAGGI</name>
<dbReference type="GO" id="GO:0016567">
    <property type="term" value="P:protein ubiquitination"/>
    <property type="evidence" value="ECO:0007669"/>
    <property type="project" value="UniProtKB-UniRule"/>
</dbReference>
<keyword evidence="4 10" id="KW-0808">Transferase</keyword>
<dbReference type="EC" id="2.3.2.27" evidence="10"/>
<dbReference type="UniPathway" id="UPA00143"/>
<evidence type="ECO:0000313" key="12">
    <source>
        <dbReference type="EMBL" id="EKC30257.1"/>
    </source>
</evidence>
<feature type="region of interest" description="Disordered" evidence="11">
    <location>
        <begin position="173"/>
        <end position="257"/>
    </location>
</feature>
<evidence type="ECO:0000256" key="8">
    <source>
        <dbReference type="ARBA" id="ARBA00022833"/>
    </source>
</evidence>
<dbReference type="SMART" id="SM00678">
    <property type="entry name" value="WWE"/>
    <property type="match status" value="2"/>
</dbReference>
<comment type="catalytic activity">
    <reaction evidence="1 10">
        <text>S-ubiquitinyl-[E2 ubiquitin-conjugating enzyme]-L-cysteine + [acceptor protein]-L-lysine = [E2 ubiquitin-conjugating enzyme]-L-cysteine + N(6)-ubiquitinyl-[acceptor protein]-L-lysine.</text>
        <dbReference type="EC" id="2.3.2.27"/>
    </reaction>
</comment>
<dbReference type="GO" id="GO:0061630">
    <property type="term" value="F:ubiquitin protein ligase activity"/>
    <property type="evidence" value="ECO:0007669"/>
    <property type="project" value="UniProtKB-UniRule"/>
</dbReference>
<dbReference type="Gene3D" id="3.30.720.50">
    <property type="match status" value="2"/>
</dbReference>
<reference evidence="12" key="1">
    <citation type="journal article" date="2012" name="Nature">
        <title>The oyster genome reveals stress adaptation and complexity of shell formation.</title>
        <authorList>
            <person name="Zhang G."/>
            <person name="Fang X."/>
            <person name="Guo X."/>
            <person name="Li L."/>
            <person name="Luo R."/>
            <person name="Xu F."/>
            <person name="Yang P."/>
            <person name="Zhang L."/>
            <person name="Wang X."/>
            <person name="Qi H."/>
            <person name="Xiong Z."/>
            <person name="Que H."/>
            <person name="Xie Y."/>
            <person name="Holland P.W."/>
            <person name="Paps J."/>
            <person name="Zhu Y."/>
            <person name="Wu F."/>
            <person name="Chen Y."/>
            <person name="Wang J."/>
            <person name="Peng C."/>
            <person name="Meng J."/>
            <person name="Yang L."/>
            <person name="Liu J."/>
            <person name="Wen B."/>
            <person name="Zhang N."/>
            <person name="Huang Z."/>
            <person name="Zhu Q."/>
            <person name="Feng Y."/>
            <person name="Mount A."/>
            <person name="Hedgecock D."/>
            <person name="Xu Z."/>
            <person name="Liu Y."/>
            <person name="Domazet-Loso T."/>
            <person name="Du Y."/>
            <person name="Sun X."/>
            <person name="Zhang S."/>
            <person name="Liu B."/>
            <person name="Cheng P."/>
            <person name="Jiang X."/>
            <person name="Li J."/>
            <person name="Fan D."/>
            <person name="Wang W."/>
            <person name="Fu W."/>
            <person name="Wang T."/>
            <person name="Wang B."/>
            <person name="Zhang J."/>
            <person name="Peng Z."/>
            <person name="Li Y."/>
            <person name="Li N."/>
            <person name="Wang J."/>
            <person name="Chen M."/>
            <person name="He Y."/>
            <person name="Tan F."/>
            <person name="Song X."/>
            <person name="Zheng Q."/>
            <person name="Huang R."/>
            <person name="Yang H."/>
            <person name="Du X."/>
            <person name="Chen L."/>
            <person name="Yang M."/>
            <person name="Gaffney P.M."/>
            <person name="Wang S."/>
            <person name="Luo L."/>
            <person name="She Z."/>
            <person name="Ming Y."/>
            <person name="Huang W."/>
            <person name="Zhang S."/>
            <person name="Huang B."/>
            <person name="Zhang Y."/>
            <person name="Qu T."/>
            <person name="Ni P."/>
            <person name="Miao G."/>
            <person name="Wang J."/>
            <person name="Wang Q."/>
            <person name="Steinberg C.E."/>
            <person name="Wang H."/>
            <person name="Li N."/>
            <person name="Qian L."/>
            <person name="Zhang G."/>
            <person name="Li Y."/>
            <person name="Yang H."/>
            <person name="Liu X."/>
            <person name="Wang J."/>
            <person name="Yin Y."/>
            <person name="Wang J."/>
        </authorList>
    </citation>
    <scope>NUCLEOTIDE SEQUENCE [LARGE SCALE GENOMIC DNA]</scope>
    <source>
        <strain evidence="12">05x7-T-G4-1.051#20</strain>
    </source>
</reference>
<dbReference type="GO" id="GO:0005737">
    <property type="term" value="C:cytoplasm"/>
    <property type="evidence" value="ECO:0007669"/>
    <property type="project" value="UniProtKB-SubCell"/>
</dbReference>
<dbReference type="EMBL" id="JH823248">
    <property type="protein sequence ID" value="EKC30257.1"/>
    <property type="molecule type" value="Genomic_DNA"/>
</dbReference>
<keyword evidence="7 10" id="KW-0863">Zinc-finger</keyword>
<protein>
    <recommendedName>
        <fullName evidence="10">E3 ubiquitin-protein ligase</fullName>
        <ecNumber evidence="10">2.3.2.27</ecNumber>
    </recommendedName>
</protein>
<evidence type="ECO:0000256" key="3">
    <source>
        <dbReference type="ARBA" id="ARBA00009413"/>
    </source>
</evidence>
<keyword evidence="6" id="KW-0677">Repeat</keyword>
<dbReference type="AlphaFoldDB" id="K1Q1B7"/>
<evidence type="ECO:0000256" key="10">
    <source>
        <dbReference type="RuleBase" id="RU367105"/>
    </source>
</evidence>
<dbReference type="HOGENOM" id="CLU_030422_4_0_1"/>
<comment type="similarity">
    <text evidence="3 10">Belongs to the Deltex family.</text>
</comment>
<keyword evidence="5 10" id="KW-0479">Metal-binding</keyword>
<dbReference type="PROSITE" id="PS50918">
    <property type="entry name" value="WWE"/>
    <property type="match status" value="2"/>
</dbReference>
<dbReference type="Gene3D" id="3.30.390.130">
    <property type="match status" value="1"/>
</dbReference>
<evidence type="ECO:0000256" key="9">
    <source>
        <dbReference type="ARBA" id="ARBA00022976"/>
    </source>
</evidence>
<dbReference type="InterPro" id="IPR018123">
    <property type="entry name" value="WWE-dom_subgr"/>
</dbReference>
<feature type="compositionally biased region" description="Polar residues" evidence="11">
    <location>
        <begin position="233"/>
        <end position="250"/>
    </location>
</feature>
<dbReference type="InterPro" id="IPR004170">
    <property type="entry name" value="WWE_dom"/>
</dbReference>
<feature type="compositionally biased region" description="Polar residues" evidence="11">
    <location>
        <begin position="212"/>
        <end position="221"/>
    </location>
</feature>
<dbReference type="InterPro" id="IPR039396">
    <property type="entry name" value="Deltex_C"/>
</dbReference>
<evidence type="ECO:0000256" key="6">
    <source>
        <dbReference type="ARBA" id="ARBA00022737"/>
    </source>
</evidence>
<dbReference type="SUPFAM" id="SSF57850">
    <property type="entry name" value="RING/U-box"/>
    <property type="match status" value="1"/>
</dbReference>
<dbReference type="FunCoup" id="K1Q1B7">
    <property type="interactions" value="772"/>
</dbReference>
<dbReference type="InParanoid" id="K1Q1B7"/>
<evidence type="ECO:0000256" key="11">
    <source>
        <dbReference type="SAM" id="MobiDB-lite"/>
    </source>
</evidence>
<evidence type="ECO:0000256" key="7">
    <source>
        <dbReference type="ARBA" id="ARBA00022771"/>
    </source>
</evidence>
<dbReference type="PANTHER" id="PTHR12622">
    <property type="entry name" value="DELTEX-RELATED"/>
    <property type="match status" value="1"/>
</dbReference>
<dbReference type="Pfam" id="PF02825">
    <property type="entry name" value="WWE"/>
    <property type="match status" value="2"/>
</dbReference>
<dbReference type="GO" id="GO:0008270">
    <property type="term" value="F:zinc ion binding"/>
    <property type="evidence" value="ECO:0007669"/>
    <property type="project" value="UniProtKB-KW"/>
</dbReference>
<comment type="pathway">
    <text evidence="2 10">Protein modification; protein ubiquitination.</text>
</comment>
<dbReference type="Gene3D" id="3.30.40.10">
    <property type="entry name" value="Zinc/RING finger domain, C3HC4 (zinc finger)"/>
    <property type="match status" value="1"/>
</dbReference>
<proteinExistence type="inferred from homology"/>
<dbReference type="FunFam" id="3.30.390.130:FF:000001">
    <property type="entry name" value="Probable E3 ubiquitin-protein ligase DTX3"/>
    <property type="match status" value="1"/>
</dbReference>
<keyword evidence="10" id="KW-0963">Cytoplasm</keyword>
<dbReference type="InterPro" id="IPR037197">
    <property type="entry name" value="WWE_dom_sf"/>
</dbReference>
<gene>
    <name evidence="12" type="ORF">CGI_10009425</name>
</gene>
<comment type="subcellular location">
    <subcellularLocation>
        <location evidence="10">Cytoplasm</location>
    </subcellularLocation>
</comment>
<dbReference type="InterPro" id="IPR039398">
    <property type="entry name" value="Deltex_fam"/>
</dbReference>
<evidence type="ECO:0000256" key="5">
    <source>
        <dbReference type="ARBA" id="ARBA00022723"/>
    </source>
</evidence>
<keyword evidence="9" id="KW-0914">Notch signaling pathway</keyword>
<sequence>MTASSKSVVVWEWMNEYGRWRPYESHIANFIESSHRKNPSVQVNLGKVAPNMGIYSIDFLTMCQIRFGTGTARPVRRQLLADSSPPGKGIIWQWEGDVRGQWNTFDMEVACLLEDHFSNPSTQNTELNLSKTAVKLPYIMDLSKMTQKRIETGRLRMIRRELLAMPYMKCIPSDNSSTGSGSTTAQSNTQSANNGAVNGGSCVKKQRLSGRGQMSSNSLSIHINAGTPPVSHQAASQNAQLFHQAHSQSPSNPPPASGISTVGFIPHANMFHRAANYFPGNIGHSSTRPIHPSVRSGLVGGSYGNFTYHNFNNHQMSGPVVRSGVSAGTQLSTSTGATGGGGGATGFYLPSEDKIPNNVSKMNTHSSGTWAGCEVFENYVSILDNPPDDEDCCICCEKLTHASGYGEGKKDEKVVFKLNRCSHMFHKLCILAMYESTTKNGSVQCPTCKTIYGEKHGNCPDGVMEYLTVPHSLPGNEGHQTKVIIYHISPGIQGPEHPHPGKRFSCRGFPRVCYIPDNDKGRKVLKLLTVAWRRRLTFTIGQSSTTGESDTVTWNEIHHKTESGRNDSGHGYPDDKYLDNVLMELSVQGVTEADLSS</sequence>
<dbReference type="PROSITE" id="PS50089">
    <property type="entry name" value="ZF_RING_2"/>
    <property type="match status" value="1"/>
</dbReference>
<accession>K1Q1B7</accession>
<dbReference type="SMART" id="SM00184">
    <property type="entry name" value="RING"/>
    <property type="match status" value="1"/>
</dbReference>
<evidence type="ECO:0000256" key="4">
    <source>
        <dbReference type="ARBA" id="ARBA00022679"/>
    </source>
</evidence>
<keyword evidence="8 10" id="KW-0862">Zinc</keyword>
<dbReference type="Pfam" id="PF18102">
    <property type="entry name" value="DTC"/>
    <property type="match status" value="1"/>
</dbReference>